<dbReference type="Proteomes" id="UP000811255">
    <property type="component" value="Unassembled WGS sequence"/>
</dbReference>
<evidence type="ECO:0000313" key="3">
    <source>
        <dbReference type="Proteomes" id="UP000811255"/>
    </source>
</evidence>
<evidence type="ECO:0000256" key="1">
    <source>
        <dbReference type="SAM" id="MobiDB-lite"/>
    </source>
</evidence>
<name>A0ABS5W4S0_9SPHN</name>
<keyword evidence="3" id="KW-1185">Reference proteome</keyword>
<dbReference type="EMBL" id="JAHFVK010000002">
    <property type="protein sequence ID" value="MBT2134747.1"/>
    <property type="molecule type" value="Genomic_DNA"/>
</dbReference>
<comment type="caution">
    <text evidence="2">The sequence shown here is derived from an EMBL/GenBank/DDBJ whole genome shotgun (WGS) entry which is preliminary data.</text>
</comment>
<gene>
    <name evidence="2" type="ORF">KK137_10410</name>
</gene>
<feature type="compositionally biased region" description="Basic residues" evidence="1">
    <location>
        <begin position="207"/>
        <end position="231"/>
    </location>
</feature>
<evidence type="ECO:0000313" key="2">
    <source>
        <dbReference type="EMBL" id="MBT2134747.1"/>
    </source>
</evidence>
<accession>A0ABS5W4S0</accession>
<dbReference type="RefSeq" id="WP_214536372.1">
    <property type="nucleotide sequence ID" value="NZ_JAHFVK010000002.1"/>
</dbReference>
<sequence length="231" mass="26505">MSEGIVRAVLEDAGYRVTDFGIEKLIPGLNRHPLEHYRALAYPAAIRKLPDFVVTAGDEQSKQLVEVKYRTDWQLEVLTELREQVAAMQEIVLVSFNASAPNPQNLENSPARFLRCCRLRHHQEKYEVELRGRGGLPRAWYPVDSLNPCDRLWWQLWPLHEVFLQLADEKRTSLRSAVNAIKGILGDIDEVQPPNDAASPSPEVTPKKNRRRWHGKRRRTPTTSKAKGRKS</sequence>
<feature type="region of interest" description="Disordered" evidence="1">
    <location>
        <begin position="188"/>
        <end position="231"/>
    </location>
</feature>
<reference evidence="2 3" key="1">
    <citation type="submission" date="2021-05" db="EMBL/GenBank/DDBJ databases">
        <title>Croceibacterium sp. LX-88 genome sequence.</title>
        <authorList>
            <person name="Luo X."/>
        </authorList>
    </citation>
    <scope>NUCLEOTIDE SEQUENCE [LARGE SCALE GENOMIC DNA]</scope>
    <source>
        <strain evidence="2 3">LX-88</strain>
    </source>
</reference>
<protein>
    <submittedName>
        <fullName evidence="2">Uncharacterized protein</fullName>
    </submittedName>
</protein>
<proteinExistence type="predicted"/>
<organism evidence="2 3">
    <name type="scientific">Croceibacterium selenioxidans</name>
    <dbReference type="NCBI Taxonomy" id="2838833"/>
    <lineage>
        <taxon>Bacteria</taxon>
        <taxon>Pseudomonadati</taxon>
        <taxon>Pseudomonadota</taxon>
        <taxon>Alphaproteobacteria</taxon>
        <taxon>Sphingomonadales</taxon>
        <taxon>Erythrobacteraceae</taxon>
        <taxon>Croceibacterium</taxon>
    </lineage>
</organism>